<dbReference type="KEGG" id="mgl:MGL_0178"/>
<dbReference type="GO" id="GO:0046970">
    <property type="term" value="F:histone H4K16 deacetylase activity, NAD-dependent"/>
    <property type="evidence" value="ECO:0007669"/>
    <property type="project" value="TreeGrafter"/>
</dbReference>
<dbReference type="GO" id="GO:0046872">
    <property type="term" value="F:metal ion binding"/>
    <property type="evidence" value="ECO:0007669"/>
    <property type="project" value="UniProtKB-KW"/>
</dbReference>
<evidence type="ECO:0000313" key="11">
    <source>
        <dbReference type="EMBL" id="EDP45189.1"/>
    </source>
</evidence>
<dbReference type="Pfam" id="PF02146">
    <property type="entry name" value="SIR2"/>
    <property type="match status" value="1"/>
</dbReference>
<comment type="caution">
    <text evidence="11">The sequence shown here is derived from an EMBL/GenBank/DDBJ whole genome shotgun (WGS) entry which is preliminary data.</text>
</comment>
<evidence type="ECO:0000256" key="7">
    <source>
        <dbReference type="ARBA" id="ARBA00023027"/>
    </source>
</evidence>
<dbReference type="Gene3D" id="3.40.50.1220">
    <property type="entry name" value="TPP-binding domain"/>
    <property type="match status" value="1"/>
</dbReference>
<dbReference type="InterPro" id="IPR050134">
    <property type="entry name" value="NAD-dep_sirtuin_deacylases"/>
</dbReference>
<feature type="domain" description="Deacetylase sirtuin-type" evidence="10">
    <location>
        <begin position="150"/>
        <end position="261"/>
    </location>
</feature>
<dbReference type="InterPro" id="IPR003000">
    <property type="entry name" value="Sirtuin"/>
</dbReference>
<comment type="similarity">
    <text evidence="3">Belongs to the sirtuin family. Class I subfamily.</text>
</comment>
<dbReference type="InParanoid" id="A8PS23"/>
<evidence type="ECO:0000313" key="12">
    <source>
        <dbReference type="Proteomes" id="UP000008837"/>
    </source>
</evidence>
<gene>
    <name evidence="11" type="ORF">MGL_0178</name>
</gene>
<evidence type="ECO:0000256" key="4">
    <source>
        <dbReference type="ARBA" id="ARBA00022679"/>
    </source>
</evidence>
<dbReference type="Proteomes" id="UP000008837">
    <property type="component" value="Unassembled WGS sequence"/>
</dbReference>
<dbReference type="Gene3D" id="3.30.1600.10">
    <property type="entry name" value="SIR2/SIRT2 'Small Domain"/>
    <property type="match status" value="1"/>
</dbReference>
<reference evidence="11 12" key="1">
    <citation type="journal article" date="2007" name="Proc. Natl. Acad. Sci. U.S.A.">
        <title>Dandruff-associated Malassezia genomes reveal convergent and divergent virulence traits shared with plant and human fungal pathogens.</title>
        <authorList>
            <person name="Xu J."/>
            <person name="Saunders C.W."/>
            <person name="Hu P."/>
            <person name="Grant R.A."/>
            <person name="Boekhout T."/>
            <person name="Kuramae E.E."/>
            <person name="Kronstad J.W."/>
            <person name="Deangelis Y.M."/>
            <person name="Reeder N.L."/>
            <person name="Johnstone K.R."/>
            <person name="Leland M."/>
            <person name="Fieno A.M."/>
            <person name="Begley W.M."/>
            <person name="Sun Y."/>
            <person name="Lacey M.P."/>
            <person name="Chaudhary T."/>
            <person name="Keough T."/>
            <person name="Chu L."/>
            <person name="Sears R."/>
            <person name="Yuan B."/>
            <person name="Dawson T.L.Jr."/>
        </authorList>
    </citation>
    <scope>NUCLEOTIDE SEQUENCE [LARGE SCALE GENOMIC DNA]</scope>
    <source>
        <strain evidence="12">ATCC MYA-4612 / CBS 7966</strain>
    </source>
</reference>
<evidence type="ECO:0000256" key="3">
    <source>
        <dbReference type="ARBA" id="ARBA00006924"/>
    </source>
</evidence>
<evidence type="ECO:0000256" key="6">
    <source>
        <dbReference type="ARBA" id="ARBA00022833"/>
    </source>
</evidence>
<evidence type="ECO:0000256" key="5">
    <source>
        <dbReference type="ARBA" id="ARBA00022723"/>
    </source>
</evidence>
<accession>A8PS23</accession>
<dbReference type="RefSeq" id="XP_001732403.1">
    <property type="nucleotide sequence ID" value="XM_001732351.1"/>
</dbReference>
<dbReference type="PROSITE" id="PS50305">
    <property type="entry name" value="SIRTUIN"/>
    <property type="match status" value="1"/>
</dbReference>
<comment type="cofactor">
    <cofactor evidence="1">
        <name>Zn(2+)</name>
        <dbReference type="ChEBI" id="CHEBI:29105"/>
    </cofactor>
</comment>
<evidence type="ECO:0000256" key="2">
    <source>
        <dbReference type="ARBA" id="ARBA00004173"/>
    </source>
</evidence>
<proteinExistence type="inferred from homology"/>
<keyword evidence="12" id="KW-1185">Reference proteome</keyword>
<dbReference type="VEuPathDB" id="FungiDB:MGL_0178"/>
<protein>
    <recommendedName>
        <fullName evidence="10">Deacetylase sirtuin-type domain-containing protein</fullName>
    </recommendedName>
</protein>
<dbReference type="GO" id="GO:0005634">
    <property type="term" value="C:nucleus"/>
    <property type="evidence" value="ECO:0007669"/>
    <property type="project" value="TreeGrafter"/>
</dbReference>
<dbReference type="EMBL" id="AAYY01000001">
    <property type="protein sequence ID" value="EDP45189.1"/>
    <property type="molecule type" value="Genomic_DNA"/>
</dbReference>
<keyword evidence="4" id="KW-0808">Transferase</keyword>
<evidence type="ECO:0000256" key="8">
    <source>
        <dbReference type="PROSITE-ProRule" id="PRU00236"/>
    </source>
</evidence>
<dbReference type="InterPro" id="IPR026591">
    <property type="entry name" value="Sirtuin_cat_small_dom_sf"/>
</dbReference>
<organism evidence="11 12">
    <name type="scientific">Malassezia globosa (strain ATCC MYA-4612 / CBS 7966)</name>
    <name type="common">Dandruff-associated fungus</name>
    <dbReference type="NCBI Taxonomy" id="425265"/>
    <lineage>
        <taxon>Eukaryota</taxon>
        <taxon>Fungi</taxon>
        <taxon>Dikarya</taxon>
        <taxon>Basidiomycota</taxon>
        <taxon>Ustilaginomycotina</taxon>
        <taxon>Malasseziomycetes</taxon>
        <taxon>Malasseziales</taxon>
        <taxon>Malasseziaceae</taxon>
        <taxon>Malassezia</taxon>
    </lineage>
</organism>
<evidence type="ECO:0000256" key="1">
    <source>
        <dbReference type="ARBA" id="ARBA00001947"/>
    </source>
</evidence>
<dbReference type="GeneID" id="5856709"/>
<name>A8PS23_MALGO</name>
<comment type="caution">
    <text evidence="8">Lacks conserved residue(s) required for the propagation of feature annotation.</text>
</comment>
<sequence>MTDSEQDLDALRKLAALDDDLNSEDLDNLEEEAENELMEEMKHDESNEISDSGALEQPEDSADESASSDYVFGPLEPENVALILSDLRTHGISECVRRHVLPNPKCIIDILLSLGVMLPRSMLQEAEDEPSLLLPILKMVFIRILRQRQKLVEYNTIEDAVDLIKRCERIVVLCGAGISVSCGIPDFRSKDGIYAILARENRYELDDPSDMFDKETFLRDPNMFYSFAHSIYPANFEPSPSHRFVREIEKRNKLLPRRLVS</sequence>
<dbReference type="SUPFAM" id="SSF52467">
    <property type="entry name" value="DHS-like NAD/FAD-binding domain"/>
    <property type="match status" value="1"/>
</dbReference>
<dbReference type="InterPro" id="IPR029035">
    <property type="entry name" value="DHS-like_NAD/FAD-binding_dom"/>
</dbReference>
<dbReference type="OrthoDB" id="420264at2759"/>
<dbReference type="PANTHER" id="PTHR11085">
    <property type="entry name" value="NAD-DEPENDENT PROTEIN DEACYLASE SIRTUIN-5, MITOCHONDRIAL-RELATED"/>
    <property type="match status" value="1"/>
</dbReference>
<comment type="subcellular location">
    <subcellularLocation>
        <location evidence="2">Mitochondrion</location>
    </subcellularLocation>
</comment>
<dbReference type="InterPro" id="IPR026590">
    <property type="entry name" value="Ssirtuin_cat_dom"/>
</dbReference>
<dbReference type="PANTHER" id="PTHR11085:SF9">
    <property type="entry name" value="NAD-DEPENDENT PROTEIN DEACETYLASE SIRTUIN-1"/>
    <property type="match status" value="1"/>
</dbReference>
<keyword evidence="5" id="KW-0479">Metal-binding</keyword>
<evidence type="ECO:0000256" key="9">
    <source>
        <dbReference type="SAM" id="MobiDB-lite"/>
    </source>
</evidence>
<dbReference type="GO" id="GO:0005739">
    <property type="term" value="C:mitochondrion"/>
    <property type="evidence" value="ECO:0007669"/>
    <property type="project" value="UniProtKB-SubCell"/>
</dbReference>
<keyword evidence="7" id="KW-0520">NAD</keyword>
<dbReference type="AlphaFoldDB" id="A8PS23"/>
<dbReference type="GO" id="GO:0070403">
    <property type="term" value="F:NAD+ binding"/>
    <property type="evidence" value="ECO:0007669"/>
    <property type="project" value="InterPro"/>
</dbReference>
<keyword evidence="6" id="KW-0862">Zinc</keyword>
<feature type="region of interest" description="Disordered" evidence="9">
    <location>
        <begin position="32"/>
        <end position="70"/>
    </location>
</feature>
<dbReference type="STRING" id="425265.A8PS23"/>
<evidence type="ECO:0000259" key="10">
    <source>
        <dbReference type="PROSITE" id="PS50305"/>
    </source>
</evidence>